<dbReference type="EMBL" id="JARQZJ010000043">
    <property type="protein sequence ID" value="KAK9877781.1"/>
    <property type="molecule type" value="Genomic_DNA"/>
</dbReference>
<sequence length="188" mass="22367">MENKELKRDDVRLQARLAELEREMSRMRNTINKVECLVKRNNVVIVGLENNSIQELTREVIKICEKLEVLVQEDPFDCKILSGKNGKTQLLVKFKNTDTKDKVIQRRKEKRITLEECKIGSKKGNIFINEDLPENIRRLYHKARKLKKNGYKFVWYKNEQIFARKSDKTEAKNIFSENHVELMMQELQ</sequence>
<dbReference type="Proteomes" id="UP001431783">
    <property type="component" value="Unassembled WGS sequence"/>
</dbReference>
<name>A0AAW1U1T6_9CUCU</name>
<protein>
    <recommendedName>
        <fullName evidence="2">FP protein C-terminal domain-containing protein</fullName>
    </recommendedName>
</protein>
<feature type="coiled-coil region" evidence="1">
    <location>
        <begin position="1"/>
        <end position="73"/>
    </location>
</feature>
<evidence type="ECO:0000313" key="3">
    <source>
        <dbReference type="EMBL" id="KAK9877781.1"/>
    </source>
</evidence>
<evidence type="ECO:0000259" key="2">
    <source>
        <dbReference type="Pfam" id="PF25298"/>
    </source>
</evidence>
<feature type="domain" description="FP protein C-terminal" evidence="2">
    <location>
        <begin position="136"/>
        <end position="181"/>
    </location>
</feature>
<dbReference type="Pfam" id="PF25298">
    <property type="entry name" value="Baculo_FP_2nd"/>
    <property type="match status" value="1"/>
</dbReference>
<dbReference type="AlphaFoldDB" id="A0AAW1U1T6"/>
<evidence type="ECO:0000313" key="4">
    <source>
        <dbReference type="Proteomes" id="UP001431783"/>
    </source>
</evidence>
<keyword evidence="4" id="KW-1185">Reference proteome</keyword>
<gene>
    <name evidence="3" type="ORF">WA026_019461</name>
</gene>
<organism evidence="3 4">
    <name type="scientific">Henosepilachna vigintioctopunctata</name>
    <dbReference type="NCBI Taxonomy" id="420089"/>
    <lineage>
        <taxon>Eukaryota</taxon>
        <taxon>Metazoa</taxon>
        <taxon>Ecdysozoa</taxon>
        <taxon>Arthropoda</taxon>
        <taxon>Hexapoda</taxon>
        <taxon>Insecta</taxon>
        <taxon>Pterygota</taxon>
        <taxon>Neoptera</taxon>
        <taxon>Endopterygota</taxon>
        <taxon>Coleoptera</taxon>
        <taxon>Polyphaga</taxon>
        <taxon>Cucujiformia</taxon>
        <taxon>Coccinelloidea</taxon>
        <taxon>Coccinellidae</taxon>
        <taxon>Epilachninae</taxon>
        <taxon>Epilachnini</taxon>
        <taxon>Henosepilachna</taxon>
    </lineage>
</organism>
<keyword evidence="1" id="KW-0175">Coiled coil</keyword>
<reference evidence="3 4" key="1">
    <citation type="submission" date="2023-03" db="EMBL/GenBank/DDBJ databases">
        <title>Genome insight into feeding habits of ladybird beetles.</title>
        <authorList>
            <person name="Li H.-S."/>
            <person name="Huang Y.-H."/>
            <person name="Pang H."/>
        </authorList>
    </citation>
    <scope>NUCLEOTIDE SEQUENCE [LARGE SCALE GENOMIC DNA]</scope>
    <source>
        <strain evidence="3">SYSU_2023b</strain>
        <tissue evidence="3">Whole body</tissue>
    </source>
</reference>
<accession>A0AAW1U1T6</accession>
<proteinExistence type="predicted"/>
<dbReference type="InterPro" id="IPR057251">
    <property type="entry name" value="FP_C"/>
</dbReference>
<comment type="caution">
    <text evidence="3">The sequence shown here is derived from an EMBL/GenBank/DDBJ whole genome shotgun (WGS) entry which is preliminary data.</text>
</comment>
<evidence type="ECO:0000256" key="1">
    <source>
        <dbReference type="SAM" id="Coils"/>
    </source>
</evidence>